<evidence type="ECO:0000256" key="1">
    <source>
        <dbReference type="PROSITE-ProRule" id="PRU00047"/>
    </source>
</evidence>
<keyword evidence="1" id="KW-0862">Zinc</keyword>
<evidence type="ECO:0000259" key="3">
    <source>
        <dbReference type="PROSITE" id="PS50158"/>
    </source>
</evidence>
<dbReference type="GO" id="GO:0008270">
    <property type="term" value="F:zinc ion binding"/>
    <property type="evidence" value="ECO:0007669"/>
    <property type="project" value="UniProtKB-KW"/>
</dbReference>
<sequence>MVCGNCGRIGHNVRTCPSFGAKSSYYNTSSYRYKSLIASPTVVRYICQRGHRFQGIEGPTSSSLVWDKRSMRGGGSRTAQFCPHDGTPLRRI</sequence>
<evidence type="ECO:0000313" key="4">
    <source>
        <dbReference type="EMBL" id="QBK90902.1"/>
    </source>
</evidence>
<evidence type="ECO:0000256" key="2">
    <source>
        <dbReference type="SAM" id="MobiDB-lite"/>
    </source>
</evidence>
<reference evidence="4" key="1">
    <citation type="journal article" date="2019" name="MBio">
        <title>Virus Genomes from Deep Sea Sediments Expand the Ocean Megavirome and Support Independent Origins of Viral Gigantism.</title>
        <authorList>
            <person name="Backstrom D."/>
            <person name="Yutin N."/>
            <person name="Jorgensen S.L."/>
            <person name="Dharamshi J."/>
            <person name="Homa F."/>
            <person name="Zaremba-Niedwiedzka K."/>
            <person name="Spang A."/>
            <person name="Wolf Y.I."/>
            <person name="Koonin E.V."/>
            <person name="Ettema T.J."/>
        </authorList>
    </citation>
    <scope>NUCLEOTIDE SEQUENCE</scope>
</reference>
<name>A0A481Z681_9VIRU</name>
<dbReference type="GO" id="GO:0003676">
    <property type="term" value="F:nucleic acid binding"/>
    <property type="evidence" value="ECO:0007669"/>
    <property type="project" value="InterPro"/>
</dbReference>
<gene>
    <name evidence="4" type="ORF">LCPAC201_02030</name>
</gene>
<feature type="region of interest" description="Disordered" evidence="2">
    <location>
        <begin position="73"/>
        <end position="92"/>
    </location>
</feature>
<dbReference type="EMBL" id="MK500502">
    <property type="protein sequence ID" value="QBK90902.1"/>
    <property type="molecule type" value="Genomic_DNA"/>
</dbReference>
<dbReference type="PROSITE" id="PS50158">
    <property type="entry name" value="ZF_CCHC"/>
    <property type="match status" value="1"/>
</dbReference>
<keyword evidence="1" id="KW-0479">Metal-binding</keyword>
<proteinExistence type="predicted"/>
<organism evidence="4">
    <name type="scientific">Pithovirus LCPAC201</name>
    <dbReference type="NCBI Taxonomy" id="2506591"/>
    <lineage>
        <taxon>Viruses</taxon>
        <taxon>Pithoviruses</taxon>
    </lineage>
</organism>
<accession>A0A481Z681</accession>
<keyword evidence="1" id="KW-0863">Zinc-finger</keyword>
<dbReference type="InterPro" id="IPR001878">
    <property type="entry name" value="Znf_CCHC"/>
</dbReference>
<protein>
    <recommendedName>
        <fullName evidence="3">CCHC-type domain-containing protein</fullName>
    </recommendedName>
</protein>
<dbReference type="SUPFAM" id="SSF57756">
    <property type="entry name" value="Retrovirus zinc finger-like domains"/>
    <property type="match status" value="1"/>
</dbReference>
<feature type="domain" description="CCHC-type" evidence="3">
    <location>
        <begin position="3"/>
        <end position="18"/>
    </location>
</feature>
<dbReference type="InterPro" id="IPR036875">
    <property type="entry name" value="Znf_CCHC_sf"/>
</dbReference>